<sequence length="305" mass="32678">MATNPRVFLEVGIDGASAGRIEIELFADVVPKTAENFRCLCTGEKGRGESGKRLNLLGSRFHRIIPGFVCQGGDTTMGNGTGGESVYGHMFEDENFSLKHTEPGILSMANSGPNSNGSQFFISCQAAPHLDGKHVVFGKVVNGLEIVEAMEKCGGEDGAVAARVLVYDCGEVKRKGPEAKRARLANQGPTVHALHILRKHKDVKRPSSWRQAEIACSREEAADHLLGLRRQLGAGGEGDGLRARFEALAREHSDCKTAKRGGDLGPFERDMVQKPLAEAAFALPVGGLSEVVSTKLGEHLVLRVA</sequence>
<evidence type="ECO:0000256" key="4">
    <source>
        <dbReference type="ARBA" id="ARBA00023235"/>
    </source>
</evidence>
<dbReference type="PANTHER" id="PTHR11071:SF561">
    <property type="entry name" value="PEPTIDYL-PROLYL CIS-TRANS ISOMERASE D-RELATED"/>
    <property type="match status" value="1"/>
</dbReference>
<feature type="domain" description="PPIase cyclophilin-type" evidence="6">
    <location>
        <begin position="8"/>
        <end position="171"/>
    </location>
</feature>
<dbReference type="InterPro" id="IPR000297">
    <property type="entry name" value="PPIase_PpiC"/>
</dbReference>
<dbReference type="PROSITE" id="PS50198">
    <property type="entry name" value="PPIC_PPIASE_2"/>
    <property type="match status" value="1"/>
</dbReference>
<dbReference type="GO" id="GO:0016018">
    <property type="term" value="F:cyclosporin A binding"/>
    <property type="evidence" value="ECO:0007669"/>
    <property type="project" value="TreeGrafter"/>
</dbReference>
<evidence type="ECO:0000313" key="8">
    <source>
        <dbReference type="EMBL" id="CAD9113909.1"/>
    </source>
</evidence>
<evidence type="ECO:0000256" key="5">
    <source>
        <dbReference type="PROSITE-ProRule" id="PRU00278"/>
    </source>
</evidence>
<dbReference type="FunFam" id="2.40.100.10:FF:000022">
    <property type="entry name" value="Peptidyl-prolyl cis-trans isomerase CYP95"/>
    <property type="match status" value="1"/>
</dbReference>
<protein>
    <recommendedName>
        <fullName evidence="2">peptidylprolyl isomerase</fullName>
        <ecNumber evidence="2">5.2.1.8</ecNumber>
    </recommendedName>
</protein>
<evidence type="ECO:0000259" key="7">
    <source>
        <dbReference type="PROSITE" id="PS50198"/>
    </source>
</evidence>
<evidence type="ECO:0000256" key="3">
    <source>
        <dbReference type="ARBA" id="ARBA00023110"/>
    </source>
</evidence>
<dbReference type="Pfam" id="PF00160">
    <property type="entry name" value="Pro_isomerase"/>
    <property type="match status" value="1"/>
</dbReference>
<dbReference type="EC" id="5.2.1.8" evidence="2"/>
<dbReference type="PROSITE" id="PS50072">
    <property type="entry name" value="CSA_PPIASE_2"/>
    <property type="match status" value="1"/>
</dbReference>
<feature type="domain" description="PpiC" evidence="7">
    <location>
        <begin position="188"/>
        <end position="305"/>
    </location>
</feature>
<dbReference type="PANTHER" id="PTHR11071">
    <property type="entry name" value="PEPTIDYL-PROLYL CIS-TRANS ISOMERASE"/>
    <property type="match status" value="1"/>
</dbReference>
<dbReference type="InterPro" id="IPR029000">
    <property type="entry name" value="Cyclophilin-like_dom_sf"/>
</dbReference>
<dbReference type="GO" id="GO:0003755">
    <property type="term" value="F:peptidyl-prolyl cis-trans isomerase activity"/>
    <property type="evidence" value="ECO:0007669"/>
    <property type="project" value="UniProtKB-KW"/>
</dbReference>
<dbReference type="Pfam" id="PF00639">
    <property type="entry name" value="Rotamase"/>
    <property type="match status" value="1"/>
</dbReference>
<dbReference type="AlphaFoldDB" id="A0A7S1LUN0"/>
<evidence type="ECO:0000256" key="1">
    <source>
        <dbReference type="ARBA" id="ARBA00000971"/>
    </source>
</evidence>
<dbReference type="EMBL" id="HBGE01022825">
    <property type="protein sequence ID" value="CAD9113909.1"/>
    <property type="molecule type" value="Transcribed_RNA"/>
</dbReference>
<gene>
    <name evidence="8" type="ORF">ACAT0790_LOCUS13856</name>
</gene>
<keyword evidence="3 5" id="KW-0697">Rotamase</keyword>
<dbReference type="Gene3D" id="3.10.50.40">
    <property type="match status" value="1"/>
</dbReference>
<dbReference type="GO" id="GO:0006457">
    <property type="term" value="P:protein folding"/>
    <property type="evidence" value="ECO:0007669"/>
    <property type="project" value="TreeGrafter"/>
</dbReference>
<evidence type="ECO:0000259" key="6">
    <source>
        <dbReference type="PROSITE" id="PS50072"/>
    </source>
</evidence>
<dbReference type="GO" id="GO:0005737">
    <property type="term" value="C:cytoplasm"/>
    <property type="evidence" value="ECO:0007669"/>
    <property type="project" value="TreeGrafter"/>
</dbReference>
<organism evidence="8">
    <name type="scientific">Alexandrium catenella</name>
    <name type="common">Red tide dinoflagellate</name>
    <name type="synonym">Gonyaulax catenella</name>
    <dbReference type="NCBI Taxonomy" id="2925"/>
    <lineage>
        <taxon>Eukaryota</taxon>
        <taxon>Sar</taxon>
        <taxon>Alveolata</taxon>
        <taxon>Dinophyceae</taxon>
        <taxon>Gonyaulacales</taxon>
        <taxon>Pyrocystaceae</taxon>
        <taxon>Alexandrium</taxon>
    </lineage>
</organism>
<dbReference type="Gene3D" id="2.40.100.10">
    <property type="entry name" value="Cyclophilin-like"/>
    <property type="match status" value="1"/>
</dbReference>
<proteinExistence type="predicted"/>
<dbReference type="InterPro" id="IPR046357">
    <property type="entry name" value="PPIase_dom_sf"/>
</dbReference>
<accession>A0A7S1LUN0</accession>
<dbReference type="InterPro" id="IPR023058">
    <property type="entry name" value="PPIase_PpiC_CS"/>
</dbReference>
<keyword evidence="4 5" id="KW-0413">Isomerase</keyword>
<evidence type="ECO:0000256" key="2">
    <source>
        <dbReference type="ARBA" id="ARBA00013194"/>
    </source>
</evidence>
<dbReference type="SUPFAM" id="SSF50891">
    <property type="entry name" value="Cyclophilin-like"/>
    <property type="match status" value="1"/>
</dbReference>
<reference evidence="8" key="1">
    <citation type="submission" date="2021-01" db="EMBL/GenBank/DDBJ databases">
        <authorList>
            <person name="Corre E."/>
            <person name="Pelletier E."/>
            <person name="Niang G."/>
            <person name="Scheremetjew M."/>
            <person name="Finn R."/>
            <person name="Kale V."/>
            <person name="Holt S."/>
            <person name="Cochrane G."/>
            <person name="Meng A."/>
            <person name="Brown T."/>
            <person name="Cohen L."/>
        </authorList>
    </citation>
    <scope>NUCLEOTIDE SEQUENCE</scope>
    <source>
        <strain evidence="8">OF101</strain>
    </source>
</reference>
<comment type="catalytic activity">
    <reaction evidence="1">
        <text>[protein]-peptidylproline (omega=180) = [protein]-peptidylproline (omega=0)</text>
        <dbReference type="Rhea" id="RHEA:16237"/>
        <dbReference type="Rhea" id="RHEA-COMP:10747"/>
        <dbReference type="Rhea" id="RHEA-COMP:10748"/>
        <dbReference type="ChEBI" id="CHEBI:83833"/>
        <dbReference type="ChEBI" id="CHEBI:83834"/>
        <dbReference type="EC" id="5.2.1.8"/>
    </reaction>
</comment>
<dbReference type="PRINTS" id="PR00153">
    <property type="entry name" value="CSAPPISMRASE"/>
</dbReference>
<dbReference type="PROSITE" id="PS01096">
    <property type="entry name" value="PPIC_PPIASE_1"/>
    <property type="match status" value="1"/>
</dbReference>
<name>A0A7S1LUN0_ALECA</name>
<dbReference type="SUPFAM" id="SSF54534">
    <property type="entry name" value="FKBP-like"/>
    <property type="match status" value="1"/>
</dbReference>
<dbReference type="InterPro" id="IPR002130">
    <property type="entry name" value="Cyclophilin-type_PPIase_dom"/>
</dbReference>